<gene>
    <name evidence="2" type="ORF">BDN71DRAFT_1513829</name>
</gene>
<evidence type="ECO:0000313" key="2">
    <source>
        <dbReference type="EMBL" id="KAF9487574.1"/>
    </source>
</evidence>
<proteinExistence type="predicted"/>
<comment type="caution">
    <text evidence="2">The sequence shown here is derived from an EMBL/GenBank/DDBJ whole genome shotgun (WGS) entry which is preliminary data.</text>
</comment>
<feature type="compositionally biased region" description="Basic and acidic residues" evidence="1">
    <location>
        <begin position="182"/>
        <end position="199"/>
    </location>
</feature>
<evidence type="ECO:0000256" key="1">
    <source>
        <dbReference type="SAM" id="MobiDB-lite"/>
    </source>
</evidence>
<dbReference type="OrthoDB" id="2749329at2759"/>
<evidence type="ECO:0000313" key="3">
    <source>
        <dbReference type="Proteomes" id="UP000807025"/>
    </source>
</evidence>
<keyword evidence="3" id="KW-1185">Reference proteome</keyword>
<dbReference type="EMBL" id="MU154765">
    <property type="protein sequence ID" value="KAF9487574.1"/>
    <property type="molecule type" value="Genomic_DNA"/>
</dbReference>
<sequence>MGQRPTLSGQMANDNAIAYVVAGRVHRVSHSNEDSGKRNRDTIIYRTNKRPVHPSWDTRVALQRWRNDAIANHEYTEVPDQGIVFDDKGAPLERSAPQDEGMANNRMARAAPARPKHVKTAVTVLSDRQPGSAHHERGGDPATSHRSSRHNIPAAQPYAELPPVGRRARSRNKSLSSIGDDNGDRMPHRRENTQARIDEPSDVGANRRHRSQLTSEDLDVGRHEEPGQSSSYHRAIECRYLTLIRDQLGEQLVLPSGLKLPSGILKPDKYSGDADVEIFNNWLQSLLRWLRLQLYGGAERDSECVAMVGLFVEGKAATWYNDEVDGM</sequence>
<dbReference type="Proteomes" id="UP000807025">
    <property type="component" value="Unassembled WGS sequence"/>
</dbReference>
<organism evidence="2 3">
    <name type="scientific">Pleurotus eryngii</name>
    <name type="common">Boletus of the steppes</name>
    <dbReference type="NCBI Taxonomy" id="5323"/>
    <lineage>
        <taxon>Eukaryota</taxon>
        <taxon>Fungi</taxon>
        <taxon>Dikarya</taxon>
        <taxon>Basidiomycota</taxon>
        <taxon>Agaricomycotina</taxon>
        <taxon>Agaricomycetes</taxon>
        <taxon>Agaricomycetidae</taxon>
        <taxon>Agaricales</taxon>
        <taxon>Pleurotineae</taxon>
        <taxon>Pleurotaceae</taxon>
        <taxon>Pleurotus</taxon>
    </lineage>
</organism>
<reference evidence="2" key="1">
    <citation type="submission" date="2020-11" db="EMBL/GenBank/DDBJ databases">
        <authorList>
            <consortium name="DOE Joint Genome Institute"/>
            <person name="Ahrendt S."/>
            <person name="Riley R."/>
            <person name="Andreopoulos W."/>
            <person name="Labutti K."/>
            <person name="Pangilinan J."/>
            <person name="Ruiz-Duenas F.J."/>
            <person name="Barrasa J.M."/>
            <person name="Sanchez-Garcia M."/>
            <person name="Camarero S."/>
            <person name="Miyauchi S."/>
            <person name="Serrano A."/>
            <person name="Linde D."/>
            <person name="Babiker R."/>
            <person name="Drula E."/>
            <person name="Ayuso-Fernandez I."/>
            <person name="Pacheco R."/>
            <person name="Padilla G."/>
            <person name="Ferreira P."/>
            <person name="Barriuso J."/>
            <person name="Kellner H."/>
            <person name="Castanera R."/>
            <person name="Alfaro M."/>
            <person name="Ramirez L."/>
            <person name="Pisabarro A.G."/>
            <person name="Kuo A."/>
            <person name="Tritt A."/>
            <person name="Lipzen A."/>
            <person name="He G."/>
            <person name="Yan M."/>
            <person name="Ng V."/>
            <person name="Cullen D."/>
            <person name="Martin F."/>
            <person name="Rosso M.-N."/>
            <person name="Henrissat B."/>
            <person name="Hibbett D."/>
            <person name="Martinez A.T."/>
            <person name="Grigoriev I.V."/>
        </authorList>
    </citation>
    <scope>NUCLEOTIDE SEQUENCE</scope>
    <source>
        <strain evidence="2">ATCC 90797</strain>
    </source>
</reference>
<accession>A0A9P5ZJP2</accession>
<feature type="region of interest" description="Disordered" evidence="1">
    <location>
        <begin position="126"/>
        <end position="229"/>
    </location>
</feature>
<name>A0A9P5ZJP2_PLEER</name>
<protein>
    <submittedName>
        <fullName evidence="2">Uncharacterized protein</fullName>
    </submittedName>
</protein>
<dbReference type="AlphaFoldDB" id="A0A9P5ZJP2"/>